<feature type="compositionally biased region" description="Polar residues" evidence="1">
    <location>
        <begin position="691"/>
        <end position="702"/>
    </location>
</feature>
<protein>
    <submittedName>
        <fullName evidence="4">Dentin sialophosphoprotein-like</fullName>
    </submittedName>
</protein>
<feature type="region of interest" description="Disordered" evidence="1">
    <location>
        <begin position="33"/>
        <end position="57"/>
    </location>
</feature>
<feature type="chain" id="PRO_5029022721" evidence="2">
    <location>
        <begin position="24"/>
        <end position="753"/>
    </location>
</feature>
<feature type="region of interest" description="Disordered" evidence="1">
    <location>
        <begin position="252"/>
        <end position="275"/>
    </location>
</feature>
<feature type="region of interest" description="Disordered" evidence="1">
    <location>
        <begin position="691"/>
        <end position="712"/>
    </location>
</feature>
<proteinExistence type="predicted"/>
<dbReference type="RefSeq" id="XP_036361564.1">
    <property type="nucleotide sequence ID" value="XM_036505671.1"/>
</dbReference>
<feature type="compositionally biased region" description="Acidic residues" evidence="1">
    <location>
        <begin position="438"/>
        <end position="450"/>
    </location>
</feature>
<feature type="region of interest" description="Disordered" evidence="1">
    <location>
        <begin position="641"/>
        <end position="679"/>
    </location>
</feature>
<sequence length="753" mass="83545">MITTSKVILLSAFLLSVVTQLWCAPIPIISIGNKPHDDETDSSSSSEISENDKFSMGHPRVPATHMFNDLETKATIRNEVSYEPHRGQMFTPNVGSSHWTNDYKLGMRTMNKLFEEGERFDQKINYLIEKKNAYLNGKNSFKVFMIKDIGPDSNLVSDIDTHDRLDSKQNVKNITENGKILTERIFSLPFKSDITKSFENIGPGNVFHMSQSFDNGNKVLKGLLDEIKYGSILSKADPVGVEDPYRDTLLDTPIPKRIRTNTEHSSITKGHSDNFMDINVKDIGNLRESRGQSKFLIDDSDLSQGFGNDDDGEDSEDADSKASQSGAEASSEAGSKIVSDEATKEDENEDDDSEDDEDGGEEESKESKESLEREEETGKKAAESANESGEEESDEETEEEDDDDEDDLMQMKLGEPELGMGVVDEEGEDNNGSNSSDSDSEEDDDDDDDGNNGNGNGNNNCVNGNFEDGCNGNKNKDTGGYNGNKNEDTGGSDSDDDDDDEIGNGNVSDQDEDDNDNGAEKLIMADIKKHIEMGKDKRGTWFARKKTKPKAQKKKSVTIKVTHAKKGNKHRVSIKQKAPKTKSHSKRHNHKHGIHLNITTKMSKKDDPDDLGEKFTEYDKDAPDMMKSLFMTNITITNSSAGLRNTLGNDDSNESAESTKTDDSKPQSTKSPSPLASYKIVGEKPPLKITMNISKQKDTSAQGDGEGIEKEFNPSEIDSFIKQLKSVYDDDDDFIMFLMKLLKKELRSRLSKN</sequence>
<feature type="region of interest" description="Disordered" evidence="1">
    <location>
        <begin position="294"/>
        <end position="523"/>
    </location>
</feature>
<gene>
    <name evidence="4" type="primary">LOC115215416</name>
</gene>
<feature type="region of interest" description="Disordered" evidence="1">
    <location>
        <begin position="537"/>
        <end position="615"/>
    </location>
</feature>
<organism evidence="3 4">
    <name type="scientific">Octopus sinensis</name>
    <name type="common">East Asian common octopus</name>
    <dbReference type="NCBI Taxonomy" id="2607531"/>
    <lineage>
        <taxon>Eukaryota</taxon>
        <taxon>Metazoa</taxon>
        <taxon>Spiralia</taxon>
        <taxon>Lophotrochozoa</taxon>
        <taxon>Mollusca</taxon>
        <taxon>Cephalopoda</taxon>
        <taxon>Coleoidea</taxon>
        <taxon>Octopodiformes</taxon>
        <taxon>Octopoda</taxon>
        <taxon>Incirrata</taxon>
        <taxon>Octopodidae</taxon>
        <taxon>Octopus</taxon>
    </lineage>
</organism>
<name>A0A7E6F1J5_9MOLL</name>
<evidence type="ECO:0000256" key="2">
    <source>
        <dbReference type="SAM" id="SignalP"/>
    </source>
</evidence>
<feature type="signal peptide" evidence="2">
    <location>
        <begin position="1"/>
        <end position="23"/>
    </location>
</feature>
<keyword evidence="3" id="KW-1185">Reference proteome</keyword>
<keyword evidence="2" id="KW-0732">Signal</keyword>
<feature type="compositionally biased region" description="Low complexity" evidence="1">
    <location>
        <begin position="321"/>
        <end position="336"/>
    </location>
</feature>
<feature type="compositionally biased region" description="Basic and acidic residues" evidence="1">
    <location>
        <begin position="365"/>
        <end position="382"/>
    </location>
</feature>
<feature type="compositionally biased region" description="Acidic residues" evidence="1">
    <location>
        <begin position="493"/>
        <end position="502"/>
    </location>
</feature>
<dbReference type="KEGG" id="osn:115215416"/>
<feature type="compositionally biased region" description="Acidic residues" evidence="1">
    <location>
        <begin position="343"/>
        <end position="364"/>
    </location>
</feature>
<feature type="compositionally biased region" description="Basic and acidic residues" evidence="1">
    <location>
        <begin position="603"/>
        <end position="615"/>
    </location>
</feature>
<feature type="compositionally biased region" description="Basic residues" evidence="1">
    <location>
        <begin position="543"/>
        <end position="594"/>
    </location>
</feature>
<evidence type="ECO:0000313" key="4">
    <source>
        <dbReference type="RefSeq" id="XP_036361564.1"/>
    </source>
</evidence>
<reference evidence="4" key="1">
    <citation type="submission" date="2025-08" db="UniProtKB">
        <authorList>
            <consortium name="RefSeq"/>
        </authorList>
    </citation>
    <scope>IDENTIFICATION</scope>
</reference>
<accession>A0A7E6F1J5</accession>
<feature type="compositionally biased region" description="Acidic residues" evidence="1">
    <location>
        <begin position="308"/>
        <end position="317"/>
    </location>
</feature>
<feature type="compositionally biased region" description="Low complexity" evidence="1">
    <location>
        <begin position="457"/>
        <end position="469"/>
    </location>
</feature>
<dbReference type="AlphaFoldDB" id="A0A7E6F1J5"/>
<feature type="compositionally biased region" description="Polar residues" evidence="1">
    <location>
        <begin position="641"/>
        <end position="656"/>
    </location>
</feature>
<evidence type="ECO:0000313" key="3">
    <source>
        <dbReference type="Proteomes" id="UP000515154"/>
    </source>
</evidence>
<dbReference type="Proteomes" id="UP000515154">
    <property type="component" value="Linkage group LG9"/>
</dbReference>
<evidence type="ECO:0000256" key="1">
    <source>
        <dbReference type="SAM" id="MobiDB-lite"/>
    </source>
</evidence>
<feature type="compositionally biased region" description="Acidic residues" evidence="1">
    <location>
        <begin position="388"/>
        <end position="408"/>
    </location>
</feature>